<gene>
    <name evidence="1" type="ORF">HLB00_08065</name>
</gene>
<dbReference type="Proteomes" id="UP000546917">
    <property type="component" value="Unassembled WGS sequence"/>
</dbReference>
<dbReference type="RefSeq" id="WP_171481902.1">
    <property type="nucleotide sequence ID" value="NZ_JABGBP010000298.1"/>
</dbReference>
<dbReference type="InterPro" id="IPR027417">
    <property type="entry name" value="P-loop_NTPase"/>
</dbReference>
<sequence>MSEDYDIDLLFLEMPYETLNDKFLSKSTFVLFVVDITDMESLQDAGKFLSEFPDMEVFIIATKSDMRYASEFWEPEISKLADKYGSIYFIYSSHDDFSGILNDVIGYALAKIYNPSK</sequence>
<reference evidence="1 2" key="1">
    <citation type="submission" date="2020-05" db="EMBL/GenBank/DDBJ databases">
        <authorList>
            <person name="Zhang R."/>
        </authorList>
    </citation>
    <scope>NUCLEOTIDE SEQUENCE [LARGE SCALE GENOMIC DNA]</scope>
    <source>
        <strain evidence="1 2">DSM 28986</strain>
    </source>
</reference>
<dbReference type="Gene3D" id="3.40.50.300">
    <property type="entry name" value="P-loop containing nucleotide triphosphate hydrolases"/>
    <property type="match status" value="1"/>
</dbReference>
<dbReference type="Pfam" id="PF00071">
    <property type="entry name" value="Ras"/>
    <property type="match status" value="1"/>
</dbReference>
<protein>
    <recommendedName>
        <fullName evidence="3">GTP-binding protein</fullName>
    </recommendedName>
</protein>
<dbReference type="AlphaFoldDB" id="A0A7K4FPN2"/>
<dbReference type="GO" id="GO:0003924">
    <property type="term" value="F:GTPase activity"/>
    <property type="evidence" value="ECO:0007669"/>
    <property type="project" value="InterPro"/>
</dbReference>
<accession>A0A7K4FPN2</accession>
<name>A0A7K4FPN2_9ARCH</name>
<evidence type="ECO:0000313" key="2">
    <source>
        <dbReference type="Proteomes" id="UP000546917"/>
    </source>
</evidence>
<evidence type="ECO:0008006" key="3">
    <source>
        <dbReference type="Google" id="ProtNLM"/>
    </source>
</evidence>
<dbReference type="EMBL" id="JABGBP010000298">
    <property type="protein sequence ID" value="NOL60781.1"/>
    <property type="molecule type" value="Genomic_DNA"/>
</dbReference>
<evidence type="ECO:0000313" key="1">
    <source>
        <dbReference type="EMBL" id="NOL60781.1"/>
    </source>
</evidence>
<dbReference type="InterPro" id="IPR001806">
    <property type="entry name" value="Small_GTPase"/>
</dbReference>
<comment type="caution">
    <text evidence="1">The sequence shown here is derived from an EMBL/GenBank/DDBJ whole genome shotgun (WGS) entry which is preliminary data.</text>
</comment>
<organism evidence="1 2">
    <name type="scientific">Ferroplasma acidiphilum</name>
    <dbReference type="NCBI Taxonomy" id="74969"/>
    <lineage>
        <taxon>Archaea</taxon>
        <taxon>Methanobacteriati</taxon>
        <taxon>Thermoplasmatota</taxon>
        <taxon>Thermoplasmata</taxon>
        <taxon>Thermoplasmatales</taxon>
        <taxon>Ferroplasmaceae</taxon>
        <taxon>Ferroplasma</taxon>
    </lineage>
</organism>
<proteinExistence type="predicted"/>
<dbReference type="GO" id="GO:0005525">
    <property type="term" value="F:GTP binding"/>
    <property type="evidence" value="ECO:0007669"/>
    <property type="project" value="InterPro"/>
</dbReference>
<dbReference type="SUPFAM" id="SSF52540">
    <property type="entry name" value="P-loop containing nucleoside triphosphate hydrolases"/>
    <property type="match status" value="1"/>
</dbReference>